<feature type="transmembrane region" description="Helical" evidence="2">
    <location>
        <begin position="631"/>
        <end position="651"/>
    </location>
</feature>
<protein>
    <submittedName>
        <fullName evidence="3">Uncharacterized protein</fullName>
    </submittedName>
</protein>
<evidence type="ECO:0000313" key="3">
    <source>
        <dbReference type="EMBL" id="KAK3683314.1"/>
    </source>
</evidence>
<keyword evidence="2" id="KW-1133">Transmembrane helix</keyword>
<dbReference type="EMBL" id="JAULSO010000004">
    <property type="protein sequence ID" value="KAK3683314.1"/>
    <property type="molecule type" value="Genomic_DNA"/>
</dbReference>
<evidence type="ECO:0000313" key="4">
    <source>
        <dbReference type="Proteomes" id="UP001270362"/>
    </source>
</evidence>
<feature type="compositionally biased region" description="Basic and acidic residues" evidence="1">
    <location>
        <begin position="41"/>
        <end position="51"/>
    </location>
</feature>
<feature type="transmembrane region" description="Helical" evidence="2">
    <location>
        <begin position="600"/>
        <end position="619"/>
    </location>
</feature>
<proteinExistence type="predicted"/>
<reference evidence="3" key="2">
    <citation type="submission" date="2023-06" db="EMBL/GenBank/DDBJ databases">
        <authorList>
            <consortium name="Lawrence Berkeley National Laboratory"/>
            <person name="Haridas S."/>
            <person name="Hensen N."/>
            <person name="Bonometti L."/>
            <person name="Westerberg I."/>
            <person name="Brannstrom I.O."/>
            <person name="Guillou S."/>
            <person name="Cros-Aarteil S."/>
            <person name="Calhoun S."/>
            <person name="Kuo A."/>
            <person name="Mondo S."/>
            <person name="Pangilinan J."/>
            <person name="Riley R."/>
            <person name="Labutti K."/>
            <person name="Andreopoulos B."/>
            <person name="Lipzen A."/>
            <person name="Chen C."/>
            <person name="Yanf M."/>
            <person name="Daum C."/>
            <person name="Ng V."/>
            <person name="Clum A."/>
            <person name="Steindorff A."/>
            <person name="Ohm R."/>
            <person name="Martin F."/>
            <person name="Silar P."/>
            <person name="Natvig D."/>
            <person name="Lalanne C."/>
            <person name="Gautier V."/>
            <person name="Ament-Velasquez S.L."/>
            <person name="Kruys A."/>
            <person name="Hutchinson M.I."/>
            <person name="Powell A.J."/>
            <person name="Barry K."/>
            <person name="Miller A.N."/>
            <person name="Grigoriev I.V."/>
            <person name="Debuchy R."/>
            <person name="Gladieux P."/>
            <person name="Thoren M.H."/>
            <person name="Johannesson H."/>
        </authorList>
    </citation>
    <scope>NUCLEOTIDE SEQUENCE</scope>
    <source>
        <strain evidence="3">CBS 314.62</strain>
    </source>
</reference>
<comment type="caution">
    <text evidence="3">The sequence shown here is derived from an EMBL/GenBank/DDBJ whole genome shotgun (WGS) entry which is preliminary data.</text>
</comment>
<keyword evidence="4" id="KW-1185">Reference proteome</keyword>
<keyword evidence="2" id="KW-0812">Transmembrane</keyword>
<accession>A0AAE0X1X2</accession>
<feature type="compositionally biased region" description="Polar residues" evidence="1">
    <location>
        <begin position="14"/>
        <end position="37"/>
    </location>
</feature>
<sequence>MQAFLATASQMLPSSVSYDLRRSPSSTWPQEFSSRPVTSGFDRESENKSYLEFKFGPQEEGDDVESESTCGYDSDRELESALGAQLSRELEDEGSVEEEEEEEVDDPDTTNPIRLLVRESRAEEHPLLQENGEALVASYCDTDHEDTSRKARWVAILDDRSHPNESGKDRFGPGQYRQPGGPLAAPQLLAALSKQRLRRRRLPRRQNLAIDQRDTYLGGQLRRGWALLASSLTAPHRVQDVLSRFQEPVQQPRGSWQHASTSNPSRDNGLIEAERRIIFLPHLDVSGLKVIAQTASVTQQPALVGLIRRHLTPEPSISVIIPSRGFLTFTLAVHLHHFVLRPHDTLREDSRKNKNGHGWRHSQKVLCSFTSGQEKEMCQYEAQTSIVITGISESVWTAYGVVDTYFEDDPDEVFAGCSTSKPSRELLDPIAGERLLLREPRWTPREYFLEAWEIRLRQMKQEWDFNAHCMKSSLSQRNPVPRRFTFPPPNGTRRRQYIADFHKWNEDQLVTLEDYISCLSNNMRVWETFSRPGGDIEYFSSDRDDGLRTRSLQAIRKIYEDLQKSLDTLKELKRLGESNRQSVSSHINLENYNTALHGKVLIVVTLIFLPPALAAALLNMPGILPGMEQNFPSFSGLVVVLFALLGAIYLTLYKWEAMAPSITLVLHRLLLLLSQQTPGGKAPAHDENGLDPPPPVQQEEDERMRSEWVFLSRFSLPRHRHSYRGSGNLNGDLDLEGGRAFEMGSLAGG</sequence>
<gene>
    <name evidence="3" type="ORF">B0T22DRAFT_538437</name>
</gene>
<feature type="compositionally biased region" description="Acidic residues" evidence="1">
    <location>
        <begin position="90"/>
        <end position="108"/>
    </location>
</feature>
<feature type="region of interest" description="Disordered" evidence="1">
    <location>
        <begin position="680"/>
        <end position="702"/>
    </location>
</feature>
<keyword evidence="2" id="KW-0472">Membrane</keyword>
<evidence type="ECO:0000256" key="1">
    <source>
        <dbReference type="SAM" id="MobiDB-lite"/>
    </source>
</evidence>
<dbReference type="AlphaFoldDB" id="A0AAE0X1X2"/>
<evidence type="ECO:0000256" key="2">
    <source>
        <dbReference type="SAM" id="Phobius"/>
    </source>
</evidence>
<reference evidence="3" key="1">
    <citation type="journal article" date="2023" name="Mol. Phylogenet. Evol.">
        <title>Genome-scale phylogeny and comparative genomics of the fungal order Sordariales.</title>
        <authorList>
            <person name="Hensen N."/>
            <person name="Bonometti L."/>
            <person name="Westerberg I."/>
            <person name="Brannstrom I.O."/>
            <person name="Guillou S."/>
            <person name="Cros-Aarteil S."/>
            <person name="Calhoun S."/>
            <person name="Haridas S."/>
            <person name="Kuo A."/>
            <person name="Mondo S."/>
            <person name="Pangilinan J."/>
            <person name="Riley R."/>
            <person name="LaButti K."/>
            <person name="Andreopoulos B."/>
            <person name="Lipzen A."/>
            <person name="Chen C."/>
            <person name="Yan M."/>
            <person name="Daum C."/>
            <person name="Ng V."/>
            <person name="Clum A."/>
            <person name="Steindorff A."/>
            <person name="Ohm R.A."/>
            <person name="Martin F."/>
            <person name="Silar P."/>
            <person name="Natvig D.O."/>
            <person name="Lalanne C."/>
            <person name="Gautier V."/>
            <person name="Ament-Velasquez S.L."/>
            <person name="Kruys A."/>
            <person name="Hutchinson M.I."/>
            <person name="Powell A.J."/>
            <person name="Barry K."/>
            <person name="Miller A.N."/>
            <person name="Grigoriev I.V."/>
            <person name="Debuchy R."/>
            <person name="Gladieux P."/>
            <person name="Hiltunen Thoren M."/>
            <person name="Johannesson H."/>
        </authorList>
    </citation>
    <scope>NUCLEOTIDE SEQUENCE</scope>
    <source>
        <strain evidence="3">CBS 314.62</strain>
    </source>
</reference>
<organism evidence="3 4">
    <name type="scientific">Podospora appendiculata</name>
    <dbReference type="NCBI Taxonomy" id="314037"/>
    <lineage>
        <taxon>Eukaryota</taxon>
        <taxon>Fungi</taxon>
        <taxon>Dikarya</taxon>
        <taxon>Ascomycota</taxon>
        <taxon>Pezizomycotina</taxon>
        <taxon>Sordariomycetes</taxon>
        <taxon>Sordariomycetidae</taxon>
        <taxon>Sordariales</taxon>
        <taxon>Podosporaceae</taxon>
        <taxon>Podospora</taxon>
    </lineage>
</organism>
<name>A0AAE0X1X2_9PEZI</name>
<dbReference type="Proteomes" id="UP001270362">
    <property type="component" value="Unassembled WGS sequence"/>
</dbReference>
<feature type="region of interest" description="Disordered" evidence="1">
    <location>
        <begin position="14"/>
        <end position="111"/>
    </location>
</feature>